<dbReference type="PANTHER" id="PTHR43742">
    <property type="entry name" value="TRIMETHYLAMINE-N-OXIDE REDUCTASE"/>
    <property type="match status" value="1"/>
</dbReference>
<dbReference type="InterPro" id="IPR006963">
    <property type="entry name" value="Mopterin_OxRdtase_4Fe-4S_dom"/>
</dbReference>
<dbReference type="SUPFAM" id="SSF53706">
    <property type="entry name" value="Formate dehydrogenase/DMSO reductase, domains 1-3"/>
    <property type="match status" value="1"/>
</dbReference>
<dbReference type="AlphaFoldDB" id="A0A2A5WP93"/>
<sequence>MMAHSCQSKRTDMENNMSDTKSVVCYSCDSFCPLAAKVKDDRVVKVTTRDHPFFKDVICMKGAYAPKSFAHPDRLMKPKKRMGARGEGKWAEVSWDEAMDDIASRLTKVVDQYGPEALAVVSSNANVGNDNGLSRRFMNLIGTPNFISGIAYCMGNTAAVSRMVYGWYPRGDLLNSKCIVLFGHDPRRHSWTLEYKSIRTAQAAGAKLIVLDPRKSENADVADIWLPLRAGTDAAMTLGWLNVIIEEALYDKEFVTKWIHGFDEFAQRVREYPLARVAEITGVEESLIRDAARMYATSGPAAIPWSPITDQQVSSTSAIRLQCALRALTGNLDVKGGEMFSGFNPGVRSDSEIELHDRLPQAQKDKQLGAAEFPVFTYRGMAPMDDKTEEVWGHRYANLVGGCYMANPMAVFKAMADSDPYPVRAFLAMGNNTLMSFANTKRIYEGLMKQDLIVAYEHMMTPTAQLADYVLPGDSWLERPSMMVGISDQAMQSPGECKSVVYFWHELARRMGLEDEFPWKTPEQLLDYRLEPGNTTWTEVVSGGGMPQMENPEKKYEQTGFATPTGKVELYSTILDDFGFDPLPYYREASPESDEYPLSMFIGLPDDEYYRTGHRHIPELRKRAQDPAFFVNQADLINLGLEEGDWARVETSTGRMTGRAFIRKGMPKGLVRVPHGWWKPEAPEGLAHMSGMWSFSDAQITPDDDPELIDREQGIPHMKGVPCQLKKLTAAEVKELESVFGKTLPMPNAVEKNVPKRESTRDFMTDIEFGEDVEFQAAELSLYGRSSA</sequence>
<dbReference type="Gene3D" id="2.20.25.90">
    <property type="entry name" value="ADC-like domains"/>
    <property type="match status" value="1"/>
</dbReference>
<comment type="similarity">
    <text evidence="1">Belongs to the prokaryotic molybdopterin-containing oxidoreductase family.</text>
</comment>
<dbReference type="PROSITE" id="PS51669">
    <property type="entry name" value="4FE4S_MOW_BIS_MGD"/>
    <property type="match status" value="1"/>
</dbReference>
<dbReference type="Gene3D" id="3.40.50.740">
    <property type="match status" value="1"/>
</dbReference>
<accession>A0A2A5WP93</accession>
<dbReference type="InterPro" id="IPR050612">
    <property type="entry name" value="Prok_Mopterin_Oxidored"/>
</dbReference>
<evidence type="ECO:0000313" key="7">
    <source>
        <dbReference type="Proteomes" id="UP000219327"/>
    </source>
</evidence>
<dbReference type="GO" id="GO:0043546">
    <property type="term" value="F:molybdopterin cofactor binding"/>
    <property type="evidence" value="ECO:0007669"/>
    <property type="project" value="InterPro"/>
</dbReference>
<dbReference type="Pfam" id="PF04879">
    <property type="entry name" value="Molybdop_Fe4S4"/>
    <property type="match status" value="1"/>
</dbReference>
<comment type="caution">
    <text evidence="6">The sequence shown here is derived from an EMBL/GenBank/DDBJ whole genome shotgun (WGS) entry which is preliminary data.</text>
</comment>
<dbReference type="PANTHER" id="PTHR43742:SF6">
    <property type="entry name" value="OXIDOREDUCTASE YYAE-RELATED"/>
    <property type="match status" value="1"/>
</dbReference>
<dbReference type="Gene3D" id="3.40.228.10">
    <property type="entry name" value="Dimethylsulfoxide Reductase, domain 2"/>
    <property type="match status" value="1"/>
</dbReference>
<evidence type="ECO:0000256" key="1">
    <source>
        <dbReference type="ARBA" id="ARBA00010312"/>
    </source>
</evidence>
<evidence type="ECO:0000313" key="6">
    <source>
        <dbReference type="EMBL" id="PDH38375.1"/>
    </source>
</evidence>
<dbReference type="InterPro" id="IPR009010">
    <property type="entry name" value="Asp_de-COase-like_dom_sf"/>
</dbReference>
<dbReference type="Gene3D" id="2.40.40.20">
    <property type="match status" value="1"/>
</dbReference>
<dbReference type="Proteomes" id="UP000219327">
    <property type="component" value="Unassembled WGS sequence"/>
</dbReference>
<dbReference type="Pfam" id="PF00384">
    <property type="entry name" value="Molybdopterin"/>
    <property type="match status" value="1"/>
</dbReference>
<reference evidence="6 7" key="1">
    <citation type="submission" date="2017-08" db="EMBL/GenBank/DDBJ databases">
        <title>Fine stratification of microbial communities through a metagenomic profile of the photic zone.</title>
        <authorList>
            <person name="Haro-Moreno J.M."/>
            <person name="Lopez-Perez M."/>
            <person name="De La Torre J."/>
            <person name="Picazo A."/>
            <person name="Camacho A."/>
            <person name="Rodriguez-Valera F."/>
        </authorList>
    </citation>
    <scope>NUCLEOTIDE SEQUENCE [LARGE SCALE GENOMIC DNA]</scope>
    <source>
        <strain evidence="6">MED-G24</strain>
    </source>
</reference>
<organism evidence="6 7">
    <name type="scientific">OM182 bacterium MED-G24</name>
    <dbReference type="NCBI Taxonomy" id="1986255"/>
    <lineage>
        <taxon>Bacteria</taxon>
        <taxon>Pseudomonadati</taxon>
        <taxon>Pseudomonadota</taxon>
        <taxon>Gammaproteobacteria</taxon>
        <taxon>OMG group</taxon>
        <taxon>OM182 clade</taxon>
    </lineage>
</organism>
<dbReference type="Pfam" id="PF01568">
    <property type="entry name" value="Molydop_binding"/>
    <property type="match status" value="1"/>
</dbReference>
<dbReference type="SUPFAM" id="SSF50692">
    <property type="entry name" value="ADC-like"/>
    <property type="match status" value="1"/>
</dbReference>
<proteinExistence type="inferred from homology"/>
<evidence type="ECO:0000259" key="5">
    <source>
        <dbReference type="PROSITE" id="PS51669"/>
    </source>
</evidence>
<dbReference type="GO" id="GO:0016491">
    <property type="term" value="F:oxidoreductase activity"/>
    <property type="evidence" value="ECO:0007669"/>
    <property type="project" value="InterPro"/>
</dbReference>
<feature type="domain" description="4Fe-4S Mo/W bis-MGD-type" evidence="5">
    <location>
        <begin position="17"/>
        <end position="73"/>
    </location>
</feature>
<evidence type="ECO:0000256" key="4">
    <source>
        <dbReference type="ARBA" id="ARBA00023014"/>
    </source>
</evidence>
<dbReference type="GO" id="GO:0051536">
    <property type="term" value="F:iron-sulfur cluster binding"/>
    <property type="evidence" value="ECO:0007669"/>
    <property type="project" value="UniProtKB-KW"/>
</dbReference>
<protein>
    <submittedName>
        <fullName evidence="6">Dehydrogenase</fullName>
    </submittedName>
</protein>
<keyword evidence="3" id="KW-0408">Iron</keyword>
<dbReference type="GO" id="GO:0046872">
    <property type="term" value="F:metal ion binding"/>
    <property type="evidence" value="ECO:0007669"/>
    <property type="project" value="UniProtKB-KW"/>
</dbReference>
<evidence type="ECO:0000256" key="3">
    <source>
        <dbReference type="ARBA" id="ARBA00023004"/>
    </source>
</evidence>
<name>A0A2A5WP93_9GAMM</name>
<dbReference type="EMBL" id="NTKD01000037">
    <property type="protein sequence ID" value="PDH38375.1"/>
    <property type="molecule type" value="Genomic_DNA"/>
</dbReference>
<keyword evidence="4" id="KW-0411">Iron-sulfur</keyword>
<dbReference type="InterPro" id="IPR006657">
    <property type="entry name" value="MoPterin_dinucl-bd_dom"/>
</dbReference>
<dbReference type="SMART" id="SM00926">
    <property type="entry name" value="Molybdop_Fe4S4"/>
    <property type="match status" value="1"/>
</dbReference>
<dbReference type="InterPro" id="IPR006656">
    <property type="entry name" value="Mopterin_OxRdtase"/>
</dbReference>
<keyword evidence="2" id="KW-0479">Metal-binding</keyword>
<evidence type="ECO:0000256" key="2">
    <source>
        <dbReference type="ARBA" id="ARBA00022723"/>
    </source>
</evidence>
<gene>
    <name evidence="6" type="ORF">CNE99_07075</name>
</gene>